<organism evidence="6 7">
    <name type="scientific">Vitis vinifera</name>
    <name type="common">Grape</name>
    <dbReference type="NCBI Taxonomy" id="29760"/>
    <lineage>
        <taxon>Eukaryota</taxon>
        <taxon>Viridiplantae</taxon>
        <taxon>Streptophyta</taxon>
        <taxon>Embryophyta</taxon>
        <taxon>Tracheophyta</taxon>
        <taxon>Spermatophyta</taxon>
        <taxon>Magnoliopsida</taxon>
        <taxon>eudicotyledons</taxon>
        <taxon>Gunneridae</taxon>
        <taxon>Pentapetalae</taxon>
        <taxon>rosids</taxon>
        <taxon>Vitales</taxon>
        <taxon>Vitaceae</taxon>
        <taxon>Viteae</taxon>
        <taxon>Vitis</taxon>
    </lineage>
</organism>
<keyword evidence="5" id="KW-0560">Oxidoreductase</keyword>
<dbReference type="GO" id="GO:0016491">
    <property type="term" value="F:oxidoreductase activity"/>
    <property type="evidence" value="ECO:0007669"/>
    <property type="project" value="UniProtKB-KW"/>
</dbReference>
<evidence type="ECO:0000256" key="5">
    <source>
        <dbReference type="ARBA" id="ARBA00023002"/>
    </source>
</evidence>
<comment type="cofactor">
    <cofactor evidence="1">
        <name>Zn(2+)</name>
        <dbReference type="ChEBI" id="CHEBI:29105"/>
    </cofactor>
</comment>
<name>A0A438GWQ6_VITVI</name>
<dbReference type="EMBL" id="QGNW01000325">
    <property type="protein sequence ID" value="RVW76634.1"/>
    <property type="molecule type" value="Genomic_DNA"/>
</dbReference>
<dbReference type="AlphaFoldDB" id="A0A438GWQ6"/>
<protein>
    <submittedName>
        <fullName evidence="6">L-idonate 5-dehydrogenase</fullName>
    </submittedName>
</protein>
<proteinExistence type="inferred from homology"/>
<evidence type="ECO:0000313" key="6">
    <source>
        <dbReference type="EMBL" id="RVW76634.1"/>
    </source>
</evidence>
<dbReference type="InterPro" id="IPR011032">
    <property type="entry name" value="GroES-like_sf"/>
</dbReference>
<dbReference type="Proteomes" id="UP000288805">
    <property type="component" value="Unassembled WGS sequence"/>
</dbReference>
<keyword evidence="3" id="KW-0479">Metal-binding</keyword>
<dbReference type="PANTHER" id="PTHR43161">
    <property type="entry name" value="SORBITOL DEHYDROGENASE"/>
    <property type="match status" value="1"/>
</dbReference>
<comment type="caution">
    <text evidence="6">The sequence shown here is derived from an EMBL/GenBank/DDBJ whole genome shotgun (WGS) entry which is preliminary data.</text>
</comment>
<evidence type="ECO:0000256" key="4">
    <source>
        <dbReference type="ARBA" id="ARBA00022833"/>
    </source>
</evidence>
<comment type="similarity">
    <text evidence="2">Belongs to the zinc-containing alcohol dehydrogenase family.</text>
</comment>
<dbReference type="SUPFAM" id="SSF50129">
    <property type="entry name" value="GroES-like"/>
    <property type="match status" value="1"/>
</dbReference>
<dbReference type="Gene3D" id="3.90.180.10">
    <property type="entry name" value="Medium-chain alcohol dehydrogenases, catalytic domain"/>
    <property type="match status" value="1"/>
</dbReference>
<dbReference type="PANTHER" id="PTHR43161:SF17">
    <property type="entry name" value="L-IDONATE 5-DEHYDROGENASE"/>
    <property type="match status" value="1"/>
</dbReference>
<keyword evidence="4" id="KW-0862">Zinc</keyword>
<dbReference type="GO" id="GO:0046872">
    <property type="term" value="F:metal ion binding"/>
    <property type="evidence" value="ECO:0007669"/>
    <property type="project" value="UniProtKB-KW"/>
</dbReference>
<sequence length="80" mass="8618">MGKGGSNSEDAVSGKEHGEENVGAWLLGIKTLKIQPYILPSLGPYVVKVRIKAVGICGSDVHHFKVESSLQLSHLPQLHM</sequence>
<evidence type="ECO:0000256" key="2">
    <source>
        <dbReference type="ARBA" id="ARBA00008072"/>
    </source>
</evidence>
<evidence type="ECO:0000256" key="1">
    <source>
        <dbReference type="ARBA" id="ARBA00001947"/>
    </source>
</evidence>
<evidence type="ECO:0000313" key="7">
    <source>
        <dbReference type="Proteomes" id="UP000288805"/>
    </source>
</evidence>
<reference evidence="6 7" key="1">
    <citation type="journal article" date="2018" name="PLoS Genet.">
        <title>Population sequencing reveals clonal diversity and ancestral inbreeding in the grapevine cultivar Chardonnay.</title>
        <authorList>
            <person name="Roach M.J."/>
            <person name="Johnson D.L."/>
            <person name="Bohlmann J."/>
            <person name="van Vuuren H.J."/>
            <person name="Jones S.J."/>
            <person name="Pretorius I.S."/>
            <person name="Schmidt S.A."/>
            <person name="Borneman A.R."/>
        </authorList>
    </citation>
    <scope>NUCLEOTIDE SEQUENCE [LARGE SCALE GENOMIC DNA]</scope>
    <source>
        <strain evidence="7">cv. Chardonnay</strain>
        <tissue evidence="6">Leaf</tissue>
    </source>
</reference>
<accession>A0A438GWQ6</accession>
<evidence type="ECO:0000256" key="3">
    <source>
        <dbReference type="ARBA" id="ARBA00022723"/>
    </source>
</evidence>
<gene>
    <name evidence="6" type="primary">VIT_16s0100g00290_0</name>
    <name evidence="6" type="ORF">CK203_049624</name>
</gene>